<dbReference type="HAMAP" id="MF_02065">
    <property type="entry name" value="MltG"/>
    <property type="match status" value="1"/>
</dbReference>
<evidence type="ECO:0000256" key="3">
    <source>
        <dbReference type="ARBA" id="ARBA00022989"/>
    </source>
</evidence>
<evidence type="ECO:0000313" key="8">
    <source>
        <dbReference type="EMBL" id="MBB6211947.1"/>
    </source>
</evidence>
<reference evidence="8 9" key="1">
    <citation type="submission" date="2020-08" db="EMBL/GenBank/DDBJ databases">
        <title>Genomic Encyclopedia of Type Strains, Phase IV (KMG-IV): sequencing the most valuable type-strain genomes for metagenomic binning, comparative biology and taxonomic classification.</title>
        <authorList>
            <person name="Goeker M."/>
        </authorList>
    </citation>
    <scope>NUCLEOTIDE SEQUENCE [LARGE SCALE GENOMIC DNA]</scope>
    <source>
        <strain evidence="8 9">DSM 11590</strain>
    </source>
</reference>
<comment type="catalytic activity">
    <reaction evidence="7">
        <text>a peptidoglycan chain = a peptidoglycan chain with N-acetyl-1,6-anhydromuramyl-[peptide] at the reducing end + a peptidoglycan chain with N-acetylglucosamine at the non-reducing end.</text>
        <dbReference type="EC" id="4.2.2.29"/>
    </reaction>
</comment>
<dbReference type="AlphaFoldDB" id="A0A7W9ZK10"/>
<keyword evidence="1 7" id="KW-1003">Cell membrane</keyword>
<evidence type="ECO:0000256" key="7">
    <source>
        <dbReference type="HAMAP-Rule" id="MF_02065"/>
    </source>
</evidence>
<keyword evidence="5 7" id="KW-0456">Lyase</keyword>
<comment type="similarity">
    <text evidence="7">Belongs to the transglycosylase MltG family.</text>
</comment>
<keyword evidence="6 7" id="KW-0961">Cell wall biogenesis/degradation</keyword>
<evidence type="ECO:0000256" key="5">
    <source>
        <dbReference type="ARBA" id="ARBA00023239"/>
    </source>
</evidence>
<evidence type="ECO:0000256" key="2">
    <source>
        <dbReference type="ARBA" id="ARBA00022692"/>
    </source>
</evidence>
<dbReference type="GO" id="GO:0071555">
    <property type="term" value="P:cell wall organization"/>
    <property type="evidence" value="ECO:0007669"/>
    <property type="project" value="UniProtKB-KW"/>
</dbReference>
<dbReference type="EMBL" id="JACIIX010000015">
    <property type="protein sequence ID" value="MBB6211947.1"/>
    <property type="molecule type" value="Genomic_DNA"/>
</dbReference>
<comment type="function">
    <text evidence="7">Functions as a peptidoglycan terminase that cleaves nascent peptidoglycan strands endolytically to terminate their elongation.</text>
</comment>
<proteinExistence type="inferred from homology"/>
<keyword evidence="2 7" id="KW-0812">Transmembrane</keyword>
<dbReference type="Gene3D" id="3.30.160.60">
    <property type="entry name" value="Classic Zinc Finger"/>
    <property type="match status" value="1"/>
</dbReference>
<evidence type="ECO:0000313" key="9">
    <source>
        <dbReference type="Proteomes" id="UP000544872"/>
    </source>
</evidence>
<organism evidence="8 9">
    <name type="scientific">Novispirillum itersonii</name>
    <name type="common">Aquaspirillum itersonii</name>
    <dbReference type="NCBI Taxonomy" id="189"/>
    <lineage>
        <taxon>Bacteria</taxon>
        <taxon>Pseudomonadati</taxon>
        <taxon>Pseudomonadota</taxon>
        <taxon>Alphaproteobacteria</taxon>
        <taxon>Rhodospirillales</taxon>
        <taxon>Novispirillaceae</taxon>
        <taxon>Novispirillum</taxon>
    </lineage>
</organism>
<dbReference type="GO" id="GO:0008932">
    <property type="term" value="F:lytic endotransglycosylase activity"/>
    <property type="evidence" value="ECO:0007669"/>
    <property type="project" value="UniProtKB-UniRule"/>
</dbReference>
<protein>
    <recommendedName>
        <fullName evidence="7">Endolytic murein transglycosylase</fullName>
        <ecNumber evidence="7">4.2.2.29</ecNumber>
    </recommendedName>
    <alternativeName>
        <fullName evidence="7">Peptidoglycan lytic transglycosylase</fullName>
    </alternativeName>
    <alternativeName>
        <fullName evidence="7">Peptidoglycan polymerization terminase</fullName>
    </alternativeName>
</protein>
<dbReference type="Proteomes" id="UP000544872">
    <property type="component" value="Unassembled WGS sequence"/>
</dbReference>
<dbReference type="GO" id="GO:0005886">
    <property type="term" value="C:plasma membrane"/>
    <property type="evidence" value="ECO:0007669"/>
    <property type="project" value="UniProtKB-UniRule"/>
</dbReference>
<keyword evidence="3 7" id="KW-1133">Transmembrane helix</keyword>
<keyword evidence="9" id="KW-1185">Reference proteome</keyword>
<feature type="site" description="Important for catalytic activity" evidence="7">
    <location>
        <position position="208"/>
    </location>
</feature>
<evidence type="ECO:0000256" key="4">
    <source>
        <dbReference type="ARBA" id="ARBA00023136"/>
    </source>
</evidence>
<sequence length="329" mass="35958">MLRRLVAVFLVILLVGAGSAAGLWQWAKSRYTSPGQRLDNTVVLIPKGAGITVIVDILSRAGVLRDQAERTLIPLFARLDGQASSLRAGEYAIPPDYSLADVVAMLASGRNQVQYTLTIPEGLTVQEALEKVRALEVLEGDITVTPNEGDLMPETYQLLRGDNRTTVVRRMMTAQATLLTDLWERRVAGLPLKSPREALTLASVVEKETGVAAERRRVAGVFINRLRLGMPLQSDPTVIYGLARNTGSLGRALTRKDLETDHAWNTYTRPGLPAGPIALPGRLALEAVLNPDVSKDLYFVADGTGGHAFAETLDEHNRNVAHWRKLQKN</sequence>
<dbReference type="PANTHER" id="PTHR30518:SF2">
    <property type="entry name" value="ENDOLYTIC MUREIN TRANSGLYCOSYLASE"/>
    <property type="match status" value="1"/>
</dbReference>
<keyword evidence="4 7" id="KW-0472">Membrane</keyword>
<gene>
    <name evidence="7" type="primary">mltG</name>
    <name evidence="8" type="ORF">FHS48_003393</name>
</gene>
<evidence type="ECO:0000256" key="6">
    <source>
        <dbReference type="ARBA" id="ARBA00023316"/>
    </source>
</evidence>
<comment type="caution">
    <text evidence="8">The sequence shown here is derived from an EMBL/GenBank/DDBJ whole genome shotgun (WGS) entry which is preliminary data.</text>
</comment>
<dbReference type="RefSeq" id="WP_184265172.1">
    <property type="nucleotide sequence ID" value="NZ_JACIIX010000015.1"/>
</dbReference>
<name>A0A7W9ZK10_NOVIT</name>
<accession>A0A7W9ZK10</accession>
<dbReference type="Pfam" id="PF02618">
    <property type="entry name" value="YceG"/>
    <property type="match status" value="1"/>
</dbReference>
<dbReference type="CDD" id="cd08010">
    <property type="entry name" value="MltG_like"/>
    <property type="match status" value="1"/>
</dbReference>
<evidence type="ECO:0000256" key="1">
    <source>
        <dbReference type="ARBA" id="ARBA00022475"/>
    </source>
</evidence>
<keyword evidence="7" id="KW-0997">Cell inner membrane</keyword>
<dbReference type="GO" id="GO:0009252">
    <property type="term" value="P:peptidoglycan biosynthetic process"/>
    <property type="evidence" value="ECO:0007669"/>
    <property type="project" value="UniProtKB-UniRule"/>
</dbReference>
<dbReference type="EC" id="4.2.2.29" evidence="7"/>
<dbReference type="PANTHER" id="PTHR30518">
    <property type="entry name" value="ENDOLYTIC MUREIN TRANSGLYCOSYLASE"/>
    <property type="match status" value="1"/>
</dbReference>
<dbReference type="Gene3D" id="3.30.1490.480">
    <property type="entry name" value="Endolytic murein transglycosylase"/>
    <property type="match status" value="1"/>
</dbReference>
<dbReference type="InterPro" id="IPR003770">
    <property type="entry name" value="MLTG-like"/>
</dbReference>
<dbReference type="NCBIfam" id="TIGR00247">
    <property type="entry name" value="endolytic transglycosylase MltG"/>
    <property type="match status" value="1"/>
</dbReference>